<dbReference type="Pfam" id="PF00168">
    <property type="entry name" value="C2"/>
    <property type="match status" value="1"/>
</dbReference>
<dbReference type="GO" id="GO:0035091">
    <property type="term" value="F:phosphatidylinositol binding"/>
    <property type="evidence" value="ECO:0007669"/>
    <property type="project" value="TreeGrafter"/>
</dbReference>
<dbReference type="GO" id="GO:0005544">
    <property type="term" value="F:calcium-dependent phospholipid binding"/>
    <property type="evidence" value="ECO:0007669"/>
    <property type="project" value="TreeGrafter"/>
</dbReference>
<keyword evidence="4" id="KW-1185">Reference proteome</keyword>
<dbReference type="HOGENOM" id="CLU_1137731_0_0_1"/>
<dbReference type="InterPro" id="IPR000008">
    <property type="entry name" value="C2_dom"/>
</dbReference>
<evidence type="ECO:0000313" key="4">
    <source>
        <dbReference type="Proteomes" id="UP000007303"/>
    </source>
</evidence>
<dbReference type="GeneTree" id="ENSGT00940000156561"/>
<protein>
    <recommendedName>
        <fullName evidence="2">C2 domain-containing protein</fullName>
    </recommendedName>
</protein>
<accession>H3BX00</accession>
<evidence type="ECO:0000259" key="2">
    <source>
        <dbReference type="PROSITE" id="PS50004"/>
    </source>
</evidence>
<dbReference type="Ensembl" id="ENSTNIT00000003806.1">
    <property type="protein sequence ID" value="ENSTNIP00000000513.1"/>
    <property type="gene ID" value="ENSTNIG00000001026.1"/>
</dbReference>
<dbReference type="STRING" id="99883.ENSTNIP00000000513"/>
<dbReference type="InParanoid" id="H3BX00"/>
<reference evidence="3" key="2">
    <citation type="submission" date="2025-08" db="UniProtKB">
        <authorList>
            <consortium name="Ensembl"/>
        </authorList>
    </citation>
    <scope>IDENTIFICATION</scope>
</reference>
<dbReference type="SUPFAM" id="SSF49562">
    <property type="entry name" value="C2 domain (Calcium/lipid-binding domain, CaLB)"/>
    <property type="match status" value="1"/>
</dbReference>
<feature type="domain" description="C2" evidence="2">
    <location>
        <begin position="168"/>
        <end position="244"/>
    </location>
</feature>
<dbReference type="GO" id="GO:0008429">
    <property type="term" value="F:phosphatidylethanolamine binding"/>
    <property type="evidence" value="ECO:0007669"/>
    <property type="project" value="TreeGrafter"/>
</dbReference>
<dbReference type="Gene3D" id="2.60.40.150">
    <property type="entry name" value="C2 domain"/>
    <property type="match status" value="1"/>
</dbReference>
<dbReference type="InterPro" id="IPR035892">
    <property type="entry name" value="C2_domain_sf"/>
</dbReference>
<dbReference type="PANTHER" id="PTHR45761:SF3">
    <property type="entry name" value="EXTENDED SYNAPTOTAGMIN-1"/>
    <property type="match status" value="1"/>
</dbReference>
<evidence type="ECO:0000313" key="3">
    <source>
        <dbReference type="Ensembl" id="ENSTNIP00000000513.1"/>
    </source>
</evidence>
<sequence>MGNIESVDGQSEMKHHIMPLKVPMPDPTELEEKFAIVLGVYPARRGCALLAVLGVFKVAPPPKTALSEFPQNSQKRQPPSPCRTLLCAANRVKTQGFHSSVTMHTSCRRAPGSRHGGGPMILDTQLVTCRRDADGEVGGDDVIPRWVPSHLDIRQRNAFSMGSDNANTAGQVKLTIGYSAEESRLFITVHACRALAACSKDGADPYVSFILLPDKKATTKRRTATKKRDLNPEFNERQDKEMNQ</sequence>
<dbReference type="GO" id="GO:0005789">
    <property type="term" value="C:endoplasmic reticulum membrane"/>
    <property type="evidence" value="ECO:0007669"/>
    <property type="project" value="TreeGrafter"/>
</dbReference>
<dbReference type="GO" id="GO:0005509">
    <property type="term" value="F:calcium ion binding"/>
    <property type="evidence" value="ECO:0007669"/>
    <property type="project" value="TreeGrafter"/>
</dbReference>
<dbReference type="GO" id="GO:0031210">
    <property type="term" value="F:phosphatidylcholine binding"/>
    <property type="evidence" value="ECO:0007669"/>
    <property type="project" value="TreeGrafter"/>
</dbReference>
<feature type="region of interest" description="Disordered" evidence="1">
    <location>
        <begin position="218"/>
        <end position="244"/>
    </location>
</feature>
<evidence type="ECO:0000256" key="1">
    <source>
        <dbReference type="SAM" id="MobiDB-lite"/>
    </source>
</evidence>
<dbReference type="PANTHER" id="PTHR45761">
    <property type="entry name" value="EXTENDED SYNAPTOTAGMIN-LIKE PROTEIN 2, ISOFORM C"/>
    <property type="match status" value="1"/>
</dbReference>
<dbReference type="AlphaFoldDB" id="H3BX00"/>
<dbReference type="PROSITE" id="PS50004">
    <property type="entry name" value="C2"/>
    <property type="match status" value="1"/>
</dbReference>
<dbReference type="Proteomes" id="UP000007303">
    <property type="component" value="Unassembled WGS sequence"/>
</dbReference>
<reference evidence="4" key="1">
    <citation type="journal article" date="2004" name="Nature">
        <title>Genome duplication in the teleost fish Tetraodon nigroviridis reveals the early vertebrate proto-karyotype.</title>
        <authorList>
            <person name="Jaillon O."/>
            <person name="Aury J.-M."/>
            <person name="Brunet F."/>
            <person name="Petit J.-L."/>
            <person name="Stange-Thomann N."/>
            <person name="Mauceli E."/>
            <person name="Bouneau L."/>
            <person name="Fischer C."/>
            <person name="Ozouf-Costaz C."/>
            <person name="Bernot A."/>
            <person name="Nicaud S."/>
            <person name="Jaffe D."/>
            <person name="Fisher S."/>
            <person name="Lutfalla G."/>
            <person name="Dossat C."/>
            <person name="Segurens B."/>
            <person name="Dasilva C."/>
            <person name="Salanoubat M."/>
            <person name="Levy M."/>
            <person name="Boudet N."/>
            <person name="Castellano S."/>
            <person name="Anthouard V."/>
            <person name="Jubin C."/>
            <person name="Castelli V."/>
            <person name="Katinka M."/>
            <person name="Vacherie B."/>
            <person name="Biemont C."/>
            <person name="Skalli Z."/>
            <person name="Cattolico L."/>
            <person name="Poulain J."/>
            <person name="De Berardinis V."/>
            <person name="Cruaud C."/>
            <person name="Duprat S."/>
            <person name="Brottier P."/>
            <person name="Coutanceau J.-P."/>
            <person name="Gouzy J."/>
            <person name="Parra G."/>
            <person name="Lardier G."/>
            <person name="Chapple C."/>
            <person name="McKernan K.J."/>
            <person name="McEwan P."/>
            <person name="Bosak S."/>
            <person name="Kellis M."/>
            <person name="Volff J.-N."/>
            <person name="Guigo R."/>
            <person name="Zody M.C."/>
            <person name="Mesirov J."/>
            <person name="Lindblad-Toh K."/>
            <person name="Birren B."/>
            <person name="Nusbaum C."/>
            <person name="Kahn D."/>
            <person name="Robinson-Rechavi M."/>
            <person name="Laudet V."/>
            <person name="Schachter V."/>
            <person name="Quetier F."/>
            <person name="Saurin W."/>
            <person name="Scarpelli C."/>
            <person name="Wincker P."/>
            <person name="Lander E.S."/>
            <person name="Weissenbach J."/>
            <person name="Roest Crollius H."/>
        </authorList>
    </citation>
    <scope>NUCLEOTIDE SEQUENCE [LARGE SCALE GENOMIC DNA]</scope>
</reference>
<proteinExistence type="predicted"/>
<name>H3BX00_TETNG</name>
<reference evidence="3" key="3">
    <citation type="submission" date="2025-09" db="UniProtKB">
        <authorList>
            <consortium name="Ensembl"/>
        </authorList>
    </citation>
    <scope>IDENTIFICATION</scope>
</reference>
<dbReference type="InterPro" id="IPR051634">
    <property type="entry name" value="Extended_Synaptotagmin"/>
</dbReference>
<feature type="compositionally biased region" description="Basic and acidic residues" evidence="1">
    <location>
        <begin position="226"/>
        <end position="244"/>
    </location>
</feature>
<organism evidence="3 4">
    <name type="scientific">Tetraodon nigroviridis</name>
    <name type="common">Spotted green pufferfish</name>
    <name type="synonym">Chelonodon nigroviridis</name>
    <dbReference type="NCBI Taxonomy" id="99883"/>
    <lineage>
        <taxon>Eukaryota</taxon>
        <taxon>Metazoa</taxon>
        <taxon>Chordata</taxon>
        <taxon>Craniata</taxon>
        <taxon>Vertebrata</taxon>
        <taxon>Euteleostomi</taxon>
        <taxon>Actinopterygii</taxon>
        <taxon>Neopterygii</taxon>
        <taxon>Teleostei</taxon>
        <taxon>Neoteleostei</taxon>
        <taxon>Acanthomorphata</taxon>
        <taxon>Eupercaria</taxon>
        <taxon>Tetraodontiformes</taxon>
        <taxon>Tetradontoidea</taxon>
        <taxon>Tetraodontidae</taxon>
        <taxon>Tetraodon</taxon>
    </lineage>
</organism>